<dbReference type="Proteomes" id="UP001500839">
    <property type="component" value="Unassembled WGS sequence"/>
</dbReference>
<gene>
    <name evidence="2" type="ORF">GCM10023353_22030</name>
</gene>
<feature type="compositionally biased region" description="Gly residues" evidence="1">
    <location>
        <begin position="351"/>
        <end position="363"/>
    </location>
</feature>
<evidence type="ECO:0000313" key="2">
    <source>
        <dbReference type="EMBL" id="GAA4815734.1"/>
    </source>
</evidence>
<sequence length="363" mass="38831">MNVDQDSGMFELECPLPEVTAPDGTGPLLLHALEGFTDAGHAVRIATAHLLDTLESEPVATFDIDALLDYRSRRPVMTFRDNRFTDYATPRLELHRLLDDDDVPFLLLSGLEPDLQWDRFTRAVCTLVEELGVERTIGLSAIPMAVPHTRPTGVTAHSGNSTIRGDYHKWDGEMSIPGSAAGLLELRLTELDHPTLGFAVHVPHYLAQSDYPGSAEKLLECVMENTELQLPLTELGTAAARVREQIDGQVQGNEEVAGVVKALENQYDAYVTAEERRSSLLAEEGDLPSGDELGAEFERFLAEQLGGKPGDQPGSPFDPGPGSGRPGDGRQDSAPGEDGDTEEGGKDEGGSGDSGAGGDGTGS</sequence>
<dbReference type="SUPFAM" id="SSF159659">
    <property type="entry name" value="Cgl1923-like"/>
    <property type="match status" value="1"/>
</dbReference>
<comment type="caution">
    <text evidence="2">The sequence shown here is derived from an EMBL/GenBank/DDBJ whole genome shotgun (WGS) entry which is preliminary data.</text>
</comment>
<feature type="region of interest" description="Disordered" evidence="1">
    <location>
        <begin position="303"/>
        <end position="363"/>
    </location>
</feature>
<dbReference type="InterPro" id="IPR008492">
    <property type="entry name" value="Rv2714-like"/>
</dbReference>
<proteinExistence type="predicted"/>
<name>A0ABP9CSI8_9ACTN</name>
<reference evidence="3" key="1">
    <citation type="journal article" date="2019" name="Int. J. Syst. Evol. Microbiol.">
        <title>The Global Catalogue of Microorganisms (GCM) 10K type strain sequencing project: providing services to taxonomists for standard genome sequencing and annotation.</title>
        <authorList>
            <consortium name="The Broad Institute Genomics Platform"/>
            <consortium name="The Broad Institute Genome Sequencing Center for Infectious Disease"/>
            <person name="Wu L."/>
            <person name="Ma J."/>
        </authorList>
    </citation>
    <scope>NUCLEOTIDE SEQUENCE [LARGE SCALE GENOMIC DNA]</scope>
    <source>
        <strain evidence="3">JCM 18542</strain>
    </source>
</reference>
<protein>
    <submittedName>
        <fullName evidence="2">PAC2 family protein</fullName>
    </submittedName>
</protein>
<dbReference type="InterPro" id="IPR038389">
    <property type="entry name" value="PSMG2_sf"/>
</dbReference>
<dbReference type="Gene3D" id="1.10.287.100">
    <property type="match status" value="1"/>
</dbReference>
<dbReference type="InterPro" id="IPR019151">
    <property type="entry name" value="Proteasome_assmbl_chaperone_2"/>
</dbReference>
<dbReference type="PIRSF" id="PIRSF028754">
    <property type="entry name" value="UCP028754"/>
    <property type="match status" value="1"/>
</dbReference>
<dbReference type="EMBL" id="BAABKQ010000001">
    <property type="protein sequence ID" value="GAA4815734.1"/>
    <property type="molecule type" value="Genomic_DNA"/>
</dbReference>
<dbReference type="Gene3D" id="3.40.50.10900">
    <property type="entry name" value="PAC-like subunit"/>
    <property type="match status" value="1"/>
</dbReference>
<dbReference type="Pfam" id="PF09754">
    <property type="entry name" value="PAC2"/>
    <property type="match status" value="1"/>
</dbReference>
<evidence type="ECO:0000313" key="3">
    <source>
        <dbReference type="Proteomes" id="UP001500839"/>
    </source>
</evidence>
<evidence type="ECO:0000256" key="1">
    <source>
        <dbReference type="SAM" id="MobiDB-lite"/>
    </source>
</evidence>
<organism evidence="2 3">
    <name type="scientific">Tomitella cavernea</name>
    <dbReference type="NCBI Taxonomy" id="1387982"/>
    <lineage>
        <taxon>Bacteria</taxon>
        <taxon>Bacillati</taxon>
        <taxon>Actinomycetota</taxon>
        <taxon>Actinomycetes</taxon>
        <taxon>Mycobacteriales</taxon>
        <taxon>Tomitella</taxon>
    </lineage>
</organism>
<accession>A0ABP9CSI8</accession>
<keyword evidence="3" id="KW-1185">Reference proteome</keyword>